<keyword evidence="2" id="KW-1185">Reference proteome</keyword>
<gene>
    <name evidence="1" type="ORF">ATK30_1586</name>
</gene>
<evidence type="ECO:0008006" key="3">
    <source>
        <dbReference type="Google" id="ProtNLM"/>
    </source>
</evidence>
<dbReference type="Proteomes" id="UP000233750">
    <property type="component" value="Unassembled WGS sequence"/>
</dbReference>
<comment type="caution">
    <text evidence="1">The sequence shown here is derived from an EMBL/GenBank/DDBJ whole genome shotgun (WGS) entry which is preliminary data.</text>
</comment>
<dbReference type="OrthoDB" id="4549061at2"/>
<dbReference type="InterPro" id="IPR023393">
    <property type="entry name" value="START-like_dom_sf"/>
</dbReference>
<sequence length="135" mass="15358">MANEAGKTGRSGWETAVSRTMPYPGSRVWEFLVGDGVEIWLGPGVELPRERGAGYETEHGTTGEIRSYSEDRVRLTWRPTDWDHDSLLELEVADLGKRSTLKIRQERLADVAEKAEQRAYWKQVVERVEAALAER</sequence>
<dbReference type="SUPFAM" id="SSF55961">
    <property type="entry name" value="Bet v1-like"/>
    <property type="match status" value="1"/>
</dbReference>
<protein>
    <recommendedName>
        <fullName evidence="3">Activator of Hsp90 ATPase-like protein</fullName>
    </recommendedName>
</protein>
<reference evidence="1 2" key="1">
    <citation type="submission" date="2017-12" db="EMBL/GenBank/DDBJ databases">
        <title>Sequencing the genomes of 1000 Actinobacteria strains.</title>
        <authorList>
            <person name="Klenk H.-P."/>
        </authorList>
    </citation>
    <scope>NUCLEOTIDE SEQUENCE [LARGE SCALE GENOMIC DNA]</scope>
    <source>
        <strain evidence="1 2">DSM 45165</strain>
    </source>
</reference>
<dbReference type="AlphaFoldDB" id="A0A2N3WAD5"/>
<dbReference type="EMBL" id="PJMY01000003">
    <property type="protein sequence ID" value="PKV90834.1"/>
    <property type="molecule type" value="Genomic_DNA"/>
</dbReference>
<evidence type="ECO:0000313" key="2">
    <source>
        <dbReference type="Proteomes" id="UP000233750"/>
    </source>
</evidence>
<proteinExistence type="predicted"/>
<name>A0A2N3WAD5_9PSEU</name>
<dbReference type="RefSeq" id="WP_101434987.1">
    <property type="nucleotide sequence ID" value="NZ_PJMY01000003.1"/>
</dbReference>
<evidence type="ECO:0000313" key="1">
    <source>
        <dbReference type="EMBL" id="PKV90834.1"/>
    </source>
</evidence>
<dbReference type="Gene3D" id="3.30.530.20">
    <property type="match status" value="1"/>
</dbReference>
<accession>A0A2N3WAD5</accession>
<organism evidence="1 2">
    <name type="scientific">Amycolatopsis echigonensis</name>
    <dbReference type="NCBI Taxonomy" id="2576905"/>
    <lineage>
        <taxon>Bacteria</taxon>
        <taxon>Bacillati</taxon>
        <taxon>Actinomycetota</taxon>
        <taxon>Actinomycetes</taxon>
        <taxon>Pseudonocardiales</taxon>
        <taxon>Pseudonocardiaceae</taxon>
        <taxon>Amycolatopsis</taxon>
    </lineage>
</organism>